<organism evidence="11 12">
    <name type="scientific">Meganyctiphanes norvegica</name>
    <name type="common">Northern krill</name>
    <name type="synonym">Thysanopoda norvegica</name>
    <dbReference type="NCBI Taxonomy" id="48144"/>
    <lineage>
        <taxon>Eukaryota</taxon>
        <taxon>Metazoa</taxon>
        <taxon>Ecdysozoa</taxon>
        <taxon>Arthropoda</taxon>
        <taxon>Crustacea</taxon>
        <taxon>Multicrustacea</taxon>
        <taxon>Malacostraca</taxon>
        <taxon>Eumalacostraca</taxon>
        <taxon>Eucarida</taxon>
        <taxon>Euphausiacea</taxon>
        <taxon>Euphausiidae</taxon>
        <taxon>Meganyctiphanes</taxon>
    </lineage>
</organism>
<evidence type="ECO:0000256" key="3">
    <source>
        <dbReference type="ARBA" id="ARBA00022679"/>
    </source>
</evidence>
<keyword evidence="12" id="KW-1185">Reference proteome</keyword>
<feature type="transmembrane region" description="Helical" evidence="10">
    <location>
        <begin position="134"/>
        <end position="155"/>
    </location>
</feature>
<dbReference type="AlphaFoldDB" id="A0AAV2QGG1"/>
<keyword evidence="7 10" id="KW-0443">Lipid metabolism</keyword>
<evidence type="ECO:0000313" key="12">
    <source>
        <dbReference type="Proteomes" id="UP001497623"/>
    </source>
</evidence>
<evidence type="ECO:0000256" key="9">
    <source>
        <dbReference type="ARBA" id="ARBA00023160"/>
    </source>
</evidence>
<feature type="transmembrane region" description="Helical" evidence="10">
    <location>
        <begin position="213"/>
        <end position="231"/>
    </location>
</feature>
<evidence type="ECO:0000256" key="8">
    <source>
        <dbReference type="ARBA" id="ARBA00023136"/>
    </source>
</evidence>
<evidence type="ECO:0000256" key="7">
    <source>
        <dbReference type="ARBA" id="ARBA00023098"/>
    </source>
</evidence>
<dbReference type="InterPro" id="IPR002076">
    <property type="entry name" value="ELO_fam"/>
</dbReference>
<dbReference type="Proteomes" id="UP001497623">
    <property type="component" value="Unassembled WGS sequence"/>
</dbReference>
<dbReference type="GO" id="GO:0005789">
    <property type="term" value="C:endoplasmic reticulum membrane"/>
    <property type="evidence" value="ECO:0007669"/>
    <property type="project" value="TreeGrafter"/>
</dbReference>
<dbReference type="GO" id="GO:0009922">
    <property type="term" value="F:fatty acid elongase activity"/>
    <property type="evidence" value="ECO:0007669"/>
    <property type="project" value="UniProtKB-EC"/>
</dbReference>
<comment type="subcellular location">
    <subcellularLocation>
        <location evidence="1">Membrane</location>
        <topology evidence="1">Multi-pass membrane protein</topology>
    </subcellularLocation>
</comment>
<keyword evidence="9 10" id="KW-0275">Fatty acid biosynthesis</keyword>
<dbReference type="GO" id="GO:0034626">
    <property type="term" value="P:fatty acid elongation, polyunsaturated fatty acid"/>
    <property type="evidence" value="ECO:0007669"/>
    <property type="project" value="TreeGrafter"/>
</dbReference>
<keyword evidence="8 10" id="KW-0472">Membrane</keyword>
<keyword evidence="2 10" id="KW-0444">Lipid biosynthesis</keyword>
<keyword evidence="5 10" id="KW-0276">Fatty acid metabolism</keyword>
<feature type="transmembrane region" description="Helical" evidence="10">
    <location>
        <begin position="287"/>
        <end position="305"/>
    </location>
</feature>
<feature type="transmembrane region" description="Helical" evidence="10">
    <location>
        <begin position="175"/>
        <end position="193"/>
    </location>
</feature>
<evidence type="ECO:0000256" key="5">
    <source>
        <dbReference type="ARBA" id="ARBA00022832"/>
    </source>
</evidence>
<accession>A0AAV2QGG1</accession>
<dbReference type="PANTHER" id="PTHR11157:SF17">
    <property type="entry name" value="ELONGATION OF VERY LONG CHAIN FATTY ACIDS PROTEIN 6"/>
    <property type="match status" value="1"/>
</dbReference>
<feature type="non-terminal residue" evidence="11">
    <location>
        <position position="335"/>
    </location>
</feature>
<dbReference type="GO" id="GO:0042761">
    <property type="term" value="P:very long-chain fatty acid biosynthetic process"/>
    <property type="evidence" value="ECO:0007669"/>
    <property type="project" value="TreeGrafter"/>
</dbReference>
<evidence type="ECO:0000256" key="6">
    <source>
        <dbReference type="ARBA" id="ARBA00022989"/>
    </source>
</evidence>
<reference evidence="11 12" key="1">
    <citation type="submission" date="2024-05" db="EMBL/GenBank/DDBJ databases">
        <authorList>
            <person name="Wallberg A."/>
        </authorList>
    </citation>
    <scope>NUCLEOTIDE SEQUENCE [LARGE SCALE GENOMIC DNA]</scope>
</reference>
<feature type="transmembrane region" description="Helical" evidence="10">
    <location>
        <begin position="108"/>
        <end position="128"/>
    </location>
</feature>
<gene>
    <name evidence="11" type="ORF">MNOR_LOCUS11806</name>
</gene>
<keyword evidence="3 10" id="KW-0808">Transferase</keyword>
<dbReference type="Pfam" id="PF01151">
    <property type="entry name" value="ELO"/>
    <property type="match status" value="1"/>
</dbReference>
<feature type="transmembrane region" description="Helical" evidence="10">
    <location>
        <begin position="79"/>
        <end position="96"/>
    </location>
</feature>
<dbReference type="EMBL" id="CAXKWB010006281">
    <property type="protein sequence ID" value="CAL4082294.1"/>
    <property type="molecule type" value="Genomic_DNA"/>
</dbReference>
<name>A0AAV2QGG1_MEGNR</name>
<dbReference type="GO" id="GO:0019367">
    <property type="term" value="P:fatty acid elongation, saturated fatty acid"/>
    <property type="evidence" value="ECO:0007669"/>
    <property type="project" value="TreeGrafter"/>
</dbReference>
<sequence length="335" mass="38996">MSSSGHMEYLKVDWHHPDTTVFPLRTQNNVTVYDLSQPAGFYGGYYKLPWASNFTYGFTFDFEHNFDPRRVTGRWKNNWWTGFIWVAAYLFIIHYGKHVMRDRPRYELRRILAVWNIVLATFSTMGALRMTPELIYLLQNFGFSFSVCISGKPLLLGHNKGFWHISKSYWKIPGVIYLVMVRAPLAFIDYPGYHHVTVLLYAWYSYSDYIATARWFVCMNYLVHSAMYSYYALKAMKIKVPRWIAMTITTAQLAQMVMGSAVNIWAYQVKQAGNECHVSYDNIKVSLLMYISYFVLFAQFFRRAYVSAPKKAFGSEKATNGYLANGKIEGKGKVE</sequence>
<proteinExistence type="inferred from homology"/>
<evidence type="ECO:0000313" key="11">
    <source>
        <dbReference type="EMBL" id="CAL4082294.1"/>
    </source>
</evidence>
<evidence type="ECO:0000256" key="2">
    <source>
        <dbReference type="ARBA" id="ARBA00022516"/>
    </source>
</evidence>
<comment type="similarity">
    <text evidence="10">Belongs to the ELO family.</text>
</comment>
<keyword evidence="6 10" id="KW-1133">Transmembrane helix</keyword>
<evidence type="ECO:0000256" key="10">
    <source>
        <dbReference type="RuleBase" id="RU361115"/>
    </source>
</evidence>
<comment type="caution">
    <text evidence="11">The sequence shown here is derived from an EMBL/GenBank/DDBJ whole genome shotgun (WGS) entry which is preliminary data.</text>
</comment>
<protein>
    <recommendedName>
        <fullName evidence="10">Elongation of very long chain fatty acids protein</fullName>
        <ecNumber evidence="10">2.3.1.199</ecNumber>
    </recommendedName>
    <alternativeName>
        <fullName evidence="10">Very-long-chain 3-oxoacyl-CoA synthase</fullName>
    </alternativeName>
</protein>
<dbReference type="PANTHER" id="PTHR11157">
    <property type="entry name" value="FATTY ACID ACYL TRANSFERASE-RELATED"/>
    <property type="match status" value="1"/>
</dbReference>
<comment type="catalytic activity">
    <reaction evidence="10">
        <text>a very-long-chain acyl-CoA + malonyl-CoA + H(+) = a very-long-chain 3-oxoacyl-CoA + CO2 + CoA</text>
        <dbReference type="Rhea" id="RHEA:32727"/>
        <dbReference type="ChEBI" id="CHEBI:15378"/>
        <dbReference type="ChEBI" id="CHEBI:16526"/>
        <dbReference type="ChEBI" id="CHEBI:57287"/>
        <dbReference type="ChEBI" id="CHEBI:57384"/>
        <dbReference type="ChEBI" id="CHEBI:90725"/>
        <dbReference type="ChEBI" id="CHEBI:90736"/>
        <dbReference type="EC" id="2.3.1.199"/>
    </reaction>
</comment>
<dbReference type="EC" id="2.3.1.199" evidence="10"/>
<dbReference type="GO" id="GO:0030148">
    <property type="term" value="P:sphingolipid biosynthetic process"/>
    <property type="evidence" value="ECO:0007669"/>
    <property type="project" value="TreeGrafter"/>
</dbReference>
<feature type="transmembrane region" description="Helical" evidence="10">
    <location>
        <begin position="243"/>
        <end position="267"/>
    </location>
</feature>
<evidence type="ECO:0000256" key="4">
    <source>
        <dbReference type="ARBA" id="ARBA00022692"/>
    </source>
</evidence>
<keyword evidence="4 10" id="KW-0812">Transmembrane</keyword>
<evidence type="ECO:0000256" key="1">
    <source>
        <dbReference type="ARBA" id="ARBA00004141"/>
    </source>
</evidence>
<dbReference type="GO" id="GO:0034625">
    <property type="term" value="P:fatty acid elongation, monounsaturated fatty acid"/>
    <property type="evidence" value="ECO:0007669"/>
    <property type="project" value="TreeGrafter"/>
</dbReference>